<gene>
    <name evidence="5" type="ORF">EZS28_007007</name>
</gene>
<dbReference type="PANTHER" id="PTHR23402">
    <property type="entry name" value="PROTEASE FAMILY C15 PYROGLUTAMYL-PEPTIDASE I-RELATED"/>
    <property type="match status" value="1"/>
</dbReference>
<evidence type="ECO:0000256" key="3">
    <source>
        <dbReference type="ARBA" id="ARBA00022801"/>
    </source>
</evidence>
<reference evidence="5 6" key="1">
    <citation type="submission" date="2019-03" db="EMBL/GenBank/DDBJ databases">
        <title>Single cell metagenomics reveals metabolic interactions within the superorganism composed of flagellate Streblomastix strix and complex community of Bacteroidetes bacteria on its surface.</title>
        <authorList>
            <person name="Treitli S.C."/>
            <person name="Kolisko M."/>
            <person name="Husnik F."/>
            <person name="Keeling P."/>
            <person name="Hampl V."/>
        </authorList>
    </citation>
    <scope>NUCLEOTIDE SEQUENCE [LARGE SCALE GENOMIC DNA]</scope>
    <source>
        <strain evidence="5">ST1C</strain>
    </source>
</reference>
<evidence type="ECO:0000256" key="4">
    <source>
        <dbReference type="ARBA" id="ARBA00022807"/>
    </source>
</evidence>
<evidence type="ECO:0000256" key="2">
    <source>
        <dbReference type="ARBA" id="ARBA00022670"/>
    </source>
</evidence>
<dbReference type="InterPro" id="IPR016125">
    <property type="entry name" value="Peptidase_C15-like"/>
</dbReference>
<keyword evidence="2" id="KW-0645">Protease</keyword>
<dbReference type="PANTHER" id="PTHR23402:SF1">
    <property type="entry name" value="PYROGLUTAMYL-PEPTIDASE I"/>
    <property type="match status" value="1"/>
</dbReference>
<sequence length="295" mass="33491">MTLQDASIKQVDDLTNELKTKKRRVILVHMTGYGKFGRSKTNPTELIARSFSKNFHYSGEYDIQLASVDVLKVCSQGVIRVLLQLYKQAGFALSAEGDYLREIGFDFSKQVPAKEDLLYHEDLNVVIEPGKEYIHLFFHMGLNGNLDREVNFEVHPVNYASYGIPDESGFNFNEPIIKKNSPLYPTVYPEIDKAALQNGKEDFISRLIQPPISFNPNISIGNIPMHQSLNAGRFTCNFLYYHSSLISRIYGQKPDKSYAVFIHIPDNHYISTDEGIQFMNTLIGMLAEQIAQNAP</sequence>
<dbReference type="Proteomes" id="UP000324800">
    <property type="component" value="Unassembled WGS sequence"/>
</dbReference>
<dbReference type="InterPro" id="IPR036440">
    <property type="entry name" value="Peptidase_C15-like_sf"/>
</dbReference>
<comment type="caution">
    <text evidence="5">The sequence shown here is derived from an EMBL/GenBank/DDBJ whole genome shotgun (WGS) entry which is preliminary data.</text>
</comment>
<evidence type="ECO:0000313" key="6">
    <source>
        <dbReference type="Proteomes" id="UP000324800"/>
    </source>
</evidence>
<evidence type="ECO:0000256" key="1">
    <source>
        <dbReference type="ARBA" id="ARBA00006641"/>
    </source>
</evidence>
<dbReference type="Gene3D" id="3.40.630.20">
    <property type="entry name" value="Peptidase C15, pyroglutamyl peptidase I-like"/>
    <property type="match status" value="1"/>
</dbReference>
<dbReference type="GO" id="GO:0008234">
    <property type="term" value="F:cysteine-type peptidase activity"/>
    <property type="evidence" value="ECO:0007669"/>
    <property type="project" value="UniProtKB-KW"/>
</dbReference>
<proteinExistence type="inferred from homology"/>
<keyword evidence="4" id="KW-0788">Thiol protease</keyword>
<accession>A0A5J4WQU4</accession>
<evidence type="ECO:0000313" key="5">
    <source>
        <dbReference type="EMBL" id="KAA6397464.1"/>
    </source>
</evidence>
<evidence type="ECO:0008006" key="7">
    <source>
        <dbReference type="Google" id="ProtNLM"/>
    </source>
</evidence>
<dbReference type="SUPFAM" id="SSF53182">
    <property type="entry name" value="Pyrrolidone carboxyl peptidase (pyroglutamate aminopeptidase)"/>
    <property type="match status" value="1"/>
</dbReference>
<dbReference type="GO" id="GO:0006508">
    <property type="term" value="P:proteolysis"/>
    <property type="evidence" value="ECO:0007669"/>
    <property type="project" value="UniProtKB-KW"/>
</dbReference>
<dbReference type="OrthoDB" id="407146at2759"/>
<keyword evidence="3" id="KW-0378">Hydrolase</keyword>
<protein>
    <recommendedName>
        <fullName evidence="7">Pyrrolidone-carboxylate peptidase</fullName>
    </recommendedName>
</protein>
<comment type="similarity">
    <text evidence="1">Belongs to the peptidase C15 family.</text>
</comment>
<dbReference type="AlphaFoldDB" id="A0A5J4WQU4"/>
<name>A0A5J4WQU4_9EUKA</name>
<organism evidence="5 6">
    <name type="scientific">Streblomastix strix</name>
    <dbReference type="NCBI Taxonomy" id="222440"/>
    <lineage>
        <taxon>Eukaryota</taxon>
        <taxon>Metamonada</taxon>
        <taxon>Preaxostyla</taxon>
        <taxon>Oxymonadida</taxon>
        <taxon>Streblomastigidae</taxon>
        <taxon>Streblomastix</taxon>
    </lineage>
</organism>
<dbReference type="EMBL" id="SNRW01001174">
    <property type="protein sequence ID" value="KAA6397464.1"/>
    <property type="molecule type" value="Genomic_DNA"/>
</dbReference>